<dbReference type="GO" id="GO:0005886">
    <property type="term" value="C:plasma membrane"/>
    <property type="evidence" value="ECO:0007669"/>
    <property type="project" value="TreeGrafter"/>
</dbReference>
<dbReference type="STRING" id="679197.HMPREF9336_02010"/>
<dbReference type="AlphaFoldDB" id="E5XR88"/>
<dbReference type="PANTHER" id="PTHR39428">
    <property type="entry name" value="F420H(2)-DEPENDENT QUINONE REDUCTASE RV1261C"/>
    <property type="match status" value="1"/>
</dbReference>
<evidence type="ECO:0000313" key="3">
    <source>
        <dbReference type="EMBL" id="EFV13129.1"/>
    </source>
</evidence>
<dbReference type="OrthoDB" id="8225825at2"/>
<dbReference type="InterPro" id="IPR012349">
    <property type="entry name" value="Split_barrel_FMN-bd"/>
</dbReference>
<protein>
    <submittedName>
        <fullName evidence="3">Deazaflavin-dependent nitroreductase</fullName>
    </submittedName>
</protein>
<name>E5XR88_SEGRC</name>
<gene>
    <name evidence="3" type="ORF">HMPREF9336_02010</name>
</gene>
<comment type="caution">
    <text evidence="3">The sequence shown here is derived from an EMBL/GenBank/DDBJ whole genome shotgun (WGS) entry which is preliminary data.</text>
</comment>
<dbReference type="EMBL" id="ACZI02000002">
    <property type="protein sequence ID" value="EFV13129.1"/>
    <property type="molecule type" value="Genomic_DNA"/>
</dbReference>
<dbReference type="InterPro" id="IPR004378">
    <property type="entry name" value="F420H2_quin_Rdtase"/>
</dbReference>
<sequence>MSEAVFPEAIWGEGRVKTRAWVMRLASSPLASALARLSVPVDRFVLARTKGRYTVLGPIGMPLLVLTTTGRKTGQPRQQPLTYVRDGGRLVVVGTNFGQGHHPAWTSNLLADPRAEVTVGGATVPAVATLLRGEEQQRFLREFAEIGQNYAAYAERAGRDIRVFALEPETRTQKSTS</sequence>
<organism evidence="3 4">
    <name type="scientific">Segniliparus rugosus (strain ATCC BAA-974 / DSM 45345 / CCUG 50838 / CIP 108380 / JCM 13579 / CDC 945)</name>
    <dbReference type="NCBI Taxonomy" id="679197"/>
    <lineage>
        <taxon>Bacteria</taxon>
        <taxon>Bacillati</taxon>
        <taxon>Actinomycetota</taxon>
        <taxon>Actinomycetes</taxon>
        <taxon>Mycobacteriales</taxon>
        <taxon>Segniliparaceae</taxon>
        <taxon>Segniliparus</taxon>
    </lineage>
</organism>
<evidence type="ECO:0000256" key="1">
    <source>
        <dbReference type="ARBA" id="ARBA00008710"/>
    </source>
</evidence>
<dbReference type="NCBIfam" id="TIGR00026">
    <property type="entry name" value="hi_GC_TIGR00026"/>
    <property type="match status" value="1"/>
</dbReference>
<dbReference type="PANTHER" id="PTHR39428:SF1">
    <property type="entry name" value="F420H(2)-DEPENDENT QUINONE REDUCTASE RV1261C"/>
    <property type="match status" value="1"/>
</dbReference>
<dbReference type="RefSeq" id="WP_007469978.1">
    <property type="nucleotide sequence ID" value="NZ_KI391953.1"/>
</dbReference>
<evidence type="ECO:0000313" key="4">
    <source>
        <dbReference type="Proteomes" id="UP000004816"/>
    </source>
</evidence>
<evidence type="ECO:0000256" key="2">
    <source>
        <dbReference type="ARBA" id="ARBA00049106"/>
    </source>
</evidence>
<dbReference type="Pfam" id="PF04075">
    <property type="entry name" value="F420H2_quin_red"/>
    <property type="match status" value="1"/>
</dbReference>
<dbReference type="HOGENOM" id="CLU_114921_0_1_11"/>
<dbReference type="GO" id="GO:0070967">
    <property type="term" value="F:coenzyme F420 binding"/>
    <property type="evidence" value="ECO:0007669"/>
    <property type="project" value="TreeGrafter"/>
</dbReference>
<dbReference type="GO" id="GO:0016491">
    <property type="term" value="F:oxidoreductase activity"/>
    <property type="evidence" value="ECO:0007669"/>
    <property type="project" value="InterPro"/>
</dbReference>
<accession>E5XR88</accession>
<proteinExistence type="inferred from homology"/>
<dbReference type="SUPFAM" id="SSF50475">
    <property type="entry name" value="FMN-binding split barrel"/>
    <property type="match status" value="1"/>
</dbReference>
<dbReference type="eggNOG" id="COG0748">
    <property type="taxonomic scope" value="Bacteria"/>
</dbReference>
<comment type="similarity">
    <text evidence="1">Belongs to the F420H(2)-dependent quinone reductase family.</text>
</comment>
<reference evidence="3 4" key="1">
    <citation type="journal article" date="2011" name="Stand. Genomic Sci.">
        <title>High quality draft genome sequence of Segniliparus rugosus CDC 945(T)= (ATCC BAA-974(T)).</title>
        <authorList>
            <person name="Earl A.M."/>
            <person name="Desjardins C.A."/>
            <person name="Fitzgerald M.G."/>
            <person name="Arachchi H.M."/>
            <person name="Zeng Q."/>
            <person name="Mehta T."/>
            <person name="Griggs A."/>
            <person name="Birren B.W."/>
            <person name="Toney N.C."/>
            <person name="Carr J."/>
            <person name="Posey J."/>
            <person name="Butler W.R."/>
        </authorList>
    </citation>
    <scope>NUCLEOTIDE SEQUENCE [LARGE SCALE GENOMIC DNA]</scope>
    <source>
        <strain evidence="4">ATCC BAA-974 / DSM 45345 / CCUG 50838 / CIP 108380 / JCM 13579 / CDC 945</strain>
    </source>
</reference>
<comment type="catalytic activity">
    <reaction evidence="2">
        <text>oxidized coenzyme F420-(gamma-L-Glu)(n) + a quinol + H(+) = reduced coenzyme F420-(gamma-L-Glu)(n) + a quinone</text>
        <dbReference type="Rhea" id="RHEA:39663"/>
        <dbReference type="Rhea" id="RHEA-COMP:12939"/>
        <dbReference type="Rhea" id="RHEA-COMP:14378"/>
        <dbReference type="ChEBI" id="CHEBI:15378"/>
        <dbReference type="ChEBI" id="CHEBI:24646"/>
        <dbReference type="ChEBI" id="CHEBI:132124"/>
        <dbReference type="ChEBI" id="CHEBI:133980"/>
        <dbReference type="ChEBI" id="CHEBI:139511"/>
    </reaction>
</comment>
<dbReference type="Proteomes" id="UP000004816">
    <property type="component" value="Unassembled WGS sequence"/>
</dbReference>
<keyword evidence="4" id="KW-1185">Reference proteome</keyword>
<dbReference type="Gene3D" id="2.30.110.10">
    <property type="entry name" value="Electron Transport, Fmn-binding Protein, Chain A"/>
    <property type="match status" value="1"/>
</dbReference>